<name>A0A1J5UMF5_9GAMM</name>
<evidence type="ECO:0000313" key="3">
    <source>
        <dbReference type="Proteomes" id="UP000182798"/>
    </source>
</evidence>
<reference evidence="3" key="1">
    <citation type="submission" date="2016-09" db="EMBL/GenBank/DDBJ databases">
        <title>Genome Sequence of Bathymodiolus thermophilus sulfur-oxidizing gill endosymbiont.</title>
        <authorList>
            <person name="Ponnudurai R."/>
            <person name="Kleiner M."/>
            <person name="Sayavedra L."/>
            <person name="Thuermer A."/>
            <person name="Felbeck H."/>
            <person name="Schlueter R."/>
            <person name="Schweder T."/>
            <person name="Markert S."/>
        </authorList>
    </citation>
    <scope>NUCLEOTIDE SEQUENCE [LARGE SCALE GENOMIC DNA]</scope>
    <source>
        <strain evidence="3">BAT/CrabSpa'14</strain>
    </source>
</reference>
<proteinExistence type="predicted"/>
<evidence type="ECO:0000256" key="1">
    <source>
        <dbReference type="SAM" id="SignalP"/>
    </source>
</evidence>
<organism evidence="2 3">
    <name type="scientific">Bathymodiolus thermophilus thioautotrophic gill symbiont</name>
    <dbReference type="NCBI Taxonomy" id="2360"/>
    <lineage>
        <taxon>Bacteria</taxon>
        <taxon>Pseudomonadati</taxon>
        <taxon>Pseudomonadota</taxon>
        <taxon>Gammaproteobacteria</taxon>
        <taxon>sulfur-oxidizing symbionts</taxon>
    </lineage>
</organism>
<dbReference type="EMBL" id="MIQH01000333">
    <property type="protein sequence ID" value="OIR25415.1"/>
    <property type="molecule type" value="Genomic_DNA"/>
</dbReference>
<feature type="chain" id="PRO_5009636022" evidence="1">
    <location>
        <begin position="22"/>
        <end position="109"/>
    </location>
</feature>
<dbReference type="RefSeq" id="WP_071563539.1">
    <property type="nucleotide sequence ID" value="NZ_MIQH01000333.1"/>
</dbReference>
<protein>
    <submittedName>
        <fullName evidence="2">Uncharacterized protein</fullName>
    </submittedName>
</protein>
<feature type="signal peptide" evidence="1">
    <location>
        <begin position="1"/>
        <end position="21"/>
    </location>
</feature>
<sequence length="109" mass="12104">MKKLNLIIPFIVISIYSTTHASTSAAVCKTGKDQKTSKSIYFSCCYNRHTSDYGHWLPSLANNKVCEVYGGYKAGNCELTGNVPLVNRKTLTSLEEQCKKIGYPYISTP</sequence>
<dbReference type="AlphaFoldDB" id="A0A1J5UMF5"/>
<comment type="caution">
    <text evidence="2">The sequence shown here is derived from an EMBL/GenBank/DDBJ whole genome shotgun (WGS) entry which is preliminary data.</text>
</comment>
<keyword evidence="1" id="KW-0732">Signal</keyword>
<evidence type="ECO:0000313" key="2">
    <source>
        <dbReference type="EMBL" id="OIR25415.1"/>
    </source>
</evidence>
<dbReference type="OrthoDB" id="9894091at2"/>
<dbReference type="Proteomes" id="UP000182798">
    <property type="component" value="Unassembled WGS sequence"/>
</dbReference>
<gene>
    <name evidence="2" type="ORF">BGC33_13410</name>
</gene>
<accession>A0A1J5UMF5</accession>